<dbReference type="SUPFAM" id="SSF110296">
    <property type="entry name" value="Oligoxyloglucan reducing end-specific cellobiohydrolase"/>
    <property type="match status" value="1"/>
</dbReference>
<keyword evidence="2" id="KW-1185">Reference proteome</keyword>
<dbReference type="OrthoDB" id="6987826at2"/>
<protein>
    <recommendedName>
        <fullName evidence="3">Ycf48-like protein</fullName>
    </recommendedName>
</protein>
<evidence type="ECO:0000313" key="1">
    <source>
        <dbReference type="EMBL" id="QDV30469.1"/>
    </source>
</evidence>
<dbReference type="RefSeq" id="WP_145299893.1">
    <property type="nucleotide sequence ID" value="NZ_CP036299.1"/>
</dbReference>
<dbReference type="AlphaFoldDB" id="A0A518GPK7"/>
<reference evidence="1 2" key="1">
    <citation type="submission" date="2019-02" db="EMBL/GenBank/DDBJ databases">
        <title>Deep-cultivation of Planctomycetes and their phenomic and genomic characterization uncovers novel biology.</title>
        <authorList>
            <person name="Wiegand S."/>
            <person name="Jogler M."/>
            <person name="Boedeker C."/>
            <person name="Pinto D."/>
            <person name="Vollmers J."/>
            <person name="Rivas-Marin E."/>
            <person name="Kohn T."/>
            <person name="Peeters S.H."/>
            <person name="Heuer A."/>
            <person name="Rast P."/>
            <person name="Oberbeckmann S."/>
            <person name="Bunk B."/>
            <person name="Jeske O."/>
            <person name="Meyerdierks A."/>
            <person name="Storesund J.E."/>
            <person name="Kallscheuer N."/>
            <person name="Luecker S."/>
            <person name="Lage O.M."/>
            <person name="Pohl T."/>
            <person name="Merkel B.J."/>
            <person name="Hornburger P."/>
            <person name="Mueller R.-W."/>
            <person name="Bruemmer F."/>
            <person name="Labrenz M."/>
            <person name="Spormann A.M."/>
            <person name="Op den Camp H."/>
            <person name="Overmann J."/>
            <person name="Amann R."/>
            <person name="Jetten M.S.M."/>
            <person name="Mascher T."/>
            <person name="Medema M.H."/>
            <person name="Devos D.P."/>
            <person name="Kaster A.-K."/>
            <person name="Ovreas L."/>
            <person name="Rohde M."/>
            <person name="Galperin M.Y."/>
            <person name="Jogler C."/>
        </authorList>
    </citation>
    <scope>NUCLEOTIDE SEQUENCE [LARGE SCALE GENOMIC DNA]</scope>
    <source>
        <strain evidence="1 2">Spb1</strain>
    </source>
</reference>
<dbReference type="KEGG" id="peh:Spb1_24030"/>
<gene>
    <name evidence="1" type="ORF">Spb1_24030</name>
</gene>
<evidence type="ECO:0000313" key="2">
    <source>
        <dbReference type="Proteomes" id="UP000315349"/>
    </source>
</evidence>
<dbReference type="EMBL" id="CP036299">
    <property type="protein sequence ID" value="QDV30469.1"/>
    <property type="molecule type" value="Genomic_DNA"/>
</dbReference>
<accession>A0A518GPK7</accession>
<evidence type="ECO:0008006" key="3">
    <source>
        <dbReference type="Google" id="ProtNLM"/>
    </source>
</evidence>
<sequence length="303" mass="33119">MKEEALQGSVFVACGENGLRIFSRDGKSWTNLATDREGMLLRYACFFGGGCFVGGQFGGEWVTFDSPDGVSWNTNKLATKPYAERLELLFSSGKQVCGIISTDGALPELIQTTDGKSWSVRKALLDDRRVMVRDAHLRRVAFGQERVVFTGDYGARLSAKSLDDKFAAVPKASAKDTLIDIAFGNGYFVGGGLHGLRMRSQDGLEWTDRVVGEEGEHINSMLFDGQQFVGIGQGATYRSPDGQAWERTPNTDAPTVATFGDGVYVGTLWPGKLLHSENGIRWEKVLELPHNVLAIAHGRFGKT</sequence>
<organism evidence="1 2">
    <name type="scientific">Planctopirus ephydatiae</name>
    <dbReference type="NCBI Taxonomy" id="2528019"/>
    <lineage>
        <taxon>Bacteria</taxon>
        <taxon>Pseudomonadati</taxon>
        <taxon>Planctomycetota</taxon>
        <taxon>Planctomycetia</taxon>
        <taxon>Planctomycetales</taxon>
        <taxon>Planctomycetaceae</taxon>
        <taxon>Planctopirus</taxon>
    </lineage>
</organism>
<dbReference type="Proteomes" id="UP000315349">
    <property type="component" value="Chromosome"/>
</dbReference>
<proteinExistence type="predicted"/>
<name>A0A518GPK7_9PLAN</name>